<dbReference type="EMBL" id="JACJHX010000005">
    <property type="protein sequence ID" value="MBA9026816.1"/>
    <property type="molecule type" value="Genomic_DNA"/>
</dbReference>
<accession>A0ABR6CPF8</accession>
<gene>
    <name evidence="1" type="ORF">HNP81_002101</name>
</gene>
<evidence type="ECO:0000313" key="1">
    <source>
        <dbReference type="EMBL" id="MBA9026816.1"/>
    </source>
</evidence>
<dbReference type="Proteomes" id="UP000626697">
    <property type="component" value="Unassembled WGS sequence"/>
</dbReference>
<reference evidence="1 2" key="1">
    <citation type="submission" date="2020-08" db="EMBL/GenBank/DDBJ databases">
        <title>Genomic Encyclopedia of Type Strains, Phase IV (KMG-IV): sequencing the most valuable type-strain genomes for metagenomic binning, comparative biology and taxonomic classification.</title>
        <authorList>
            <person name="Goeker M."/>
        </authorList>
    </citation>
    <scope>NUCLEOTIDE SEQUENCE [LARGE SCALE GENOMIC DNA]</scope>
    <source>
        <strain evidence="1 2">DSM 105481</strain>
    </source>
</reference>
<name>A0ABR6CPF8_9BACI</name>
<proteinExistence type="predicted"/>
<organism evidence="1 2">
    <name type="scientific">Peribacillus huizhouensis</name>
    <dbReference type="NCBI Taxonomy" id="1501239"/>
    <lineage>
        <taxon>Bacteria</taxon>
        <taxon>Bacillati</taxon>
        <taxon>Bacillota</taxon>
        <taxon>Bacilli</taxon>
        <taxon>Bacillales</taxon>
        <taxon>Bacillaceae</taxon>
        <taxon>Peribacillus</taxon>
    </lineage>
</organism>
<evidence type="ECO:0000313" key="2">
    <source>
        <dbReference type="Proteomes" id="UP000626697"/>
    </source>
</evidence>
<protein>
    <submittedName>
        <fullName evidence="1">Uncharacterized protein</fullName>
    </submittedName>
</protein>
<sequence length="57" mass="6895">MSIIDADFLSRDRLVVFLKKFRGRAILKFFMRENLNAMPFEVWQWKSVLLLRMKSCV</sequence>
<keyword evidence="2" id="KW-1185">Reference proteome</keyword>
<comment type="caution">
    <text evidence="1">The sequence shown here is derived from an EMBL/GenBank/DDBJ whole genome shotgun (WGS) entry which is preliminary data.</text>
</comment>